<evidence type="ECO:0000256" key="1">
    <source>
        <dbReference type="SAM" id="MobiDB-lite"/>
    </source>
</evidence>
<evidence type="ECO:0000313" key="4">
    <source>
        <dbReference type="Proteomes" id="UP000620124"/>
    </source>
</evidence>
<feature type="transmembrane region" description="Helical" evidence="2">
    <location>
        <begin position="56"/>
        <end position="78"/>
    </location>
</feature>
<dbReference type="OrthoDB" id="3250682at2759"/>
<feature type="transmembrane region" description="Helical" evidence="2">
    <location>
        <begin position="105"/>
        <end position="128"/>
    </location>
</feature>
<feature type="transmembrane region" description="Helical" evidence="2">
    <location>
        <begin position="176"/>
        <end position="200"/>
    </location>
</feature>
<keyword evidence="2" id="KW-0472">Membrane</keyword>
<evidence type="ECO:0000313" key="3">
    <source>
        <dbReference type="EMBL" id="KAF7352532.1"/>
    </source>
</evidence>
<keyword evidence="2" id="KW-1133">Transmembrane helix</keyword>
<name>A0A8H6Y4I6_9AGAR</name>
<organism evidence="3 4">
    <name type="scientific">Mycena venus</name>
    <dbReference type="NCBI Taxonomy" id="2733690"/>
    <lineage>
        <taxon>Eukaryota</taxon>
        <taxon>Fungi</taxon>
        <taxon>Dikarya</taxon>
        <taxon>Basidiomycota</taxon>
        <taxon>Agaricomycotina</taxon>
        <taxon>Agaricomycetes</taxon>
        <taxon>Agaricomycetidae</taxon>
        <taxon>Agaricales</taxon>
        <taxon>Marasmiineae</taxon>
        <taxon>Mycenaceae</taxon>
        <taxon>Mycena</taxon>
    </lineage>
</organism>
<protein>
    <submittedName>
        <fullName evidence="3">Uncharacterized protein</fullName>
    </submittedName>
</protein>
<comment type="caution">
    <text evidence="3">The sequence shown here is derived from an EMBL/GenBank/DDBJ whole genome shotgun (WGS) entry which is preliminary data.</text>
</comment>
<keyword evidence="4" id="KW-1185">Reference proteome</keyword>
<gene>
    <name evidence="3" type="ORF">MVEN_01218200</name>
</gene>
<keyword evidence="2" id="KW-0812">Transmembrane</keyword>
<feature type="transmembrane region" description="Helical" evidence="2">
    <location>
        <begin position="247"/>
        <end position="268"/>
    </location>
</feature>
<dbReference type="Proteomes" id="UP000620124">
    <property type="component" value="Unassembled WGS sequence"/>
</dbReference>
<feature type="region of interest" description="Disordered" evidence="1">
    <location>
        <begin position="302"/>
        <end position="321"/>
    </location>
</feature>
<evidence type="ECO:0000256" key="2">
    <source>
        <dbReference type="SAM" id="Phobius"/>
    </source>
</evidence>
<accession>A0A8H6Y4I6</accession>
<dbReference type="EMBL" id="JACAZI010000009">
    <property type="protein sequence ID" value="KAF7352532.1"/>
    <property type="molecule type" value="Genomic_DNA"/>
</dbReference>
<feature type="transmembrane region" description="Helical" evidence="2">
    <location>
        <begin position="12"/>
        <end position="35"/>
    </location>
</feature>
<feature type="transmembrane region" description="Helical" evidence="2">
    <location>
        <begin position="135"/>
        <end position="156"/>
    </location>
</feature>
<sequence length="327" mass="36099">MTLSLTSASASFFGTVVGSLLYGLFFILAILSAVLHIQRTMRGHQNASRRTILSSVLRNPMIMAGIMLFLTVTAHWILDIIDTAYGLLESENPQVYFLAPIRLRAVTGTAFFLASLVICDTMIIYRLWIVWNKSTLVVIFPVITLLGMLTCGIGVTRQFAVTAVGESVFTQEIARWIVTDSVFNLLTNVYSTGLIAYRIYTINARMSIITRVHGGDDLKSVMAILVESSALLSAWIVFEMITYSTKSALEIFVLNTLGTVSGLSFMLINVRVALGWGQTETIRGSSTNRPYPVPTRVQMETQVDTHVDMPTKSSTDNDNEVDIKTCA</sequence>
<proteinExistence type="predicted"/>
<reference evidence="3" key="1">
    <citation type="submission" date="2020-05" db="EMBL/GenBank/DDBJ databases">
        <title>Mycena genomes resolve the evolution of fungal bioluminescence.</title>
        <authorList>
            <person name="Tsai I.J."/>
        </authorList>
    </citation>
    <scope>NUCLEOTIDE SEQUENCE</scope>
    <source>
        <strain evidence="3">CCC161011</strain>
    </source>
</reference>
<dbReference type="AlphaFoldDB" id="A0A8H6Y4I6"/>
<feature type="transmembrane region" description="Helical" evidence="2">
    <location>
        <begin position="221"/>
        <end position="241"/>
    </location>
</feature>